<evidence type="ECO:0000256" key="8">
    <source>
        <dbReference type="ARBA" id="ARBA00022741"/>
    </source>
</evidence>
<dbReference type="GO" id="GO:0009166">
    <property type="term" value="P:nucleotide catabolic process"/>
    <property type="evidence" value="ECO:0007669"/>
    <property type="project" value="InterPro"/>
</dbReference>
<evidence type="ECO:0000259" key="12">
    <source>
        <dbReference type="Pfam" id="PF00149"/>
    </source>
</evidence>
<keyword evidence="6" id="KW-0479">Metal-binding</keyword>
<dbReference type="RefSeq" id="WP_189898290.1">
    <property type="nucleotide sequence ID" value="NZ_BNBC01000006.1"/>
</dbReference>
<name>A0A918ZQJ4_9ACTN</name>
<evidence type="ECO:0000256" key="5">
    <source>
        <dbReference type="ARBA" id="ARBA00006654"/>
    </source>
</evidence>
<dbReference type="PANTHER" id="PTHR11575:SF6">
    <property type="entry name" value="2',3'-CYCLIC-NUCLEOTIDE 2'-PHOSPHODIESTERASE_3'-NUCLEOTIDASE"/>
    <property type="match status" value="1"/>
</dbReference>
<dbReference type="InterPro" id="IPR008334">
    <property type="entry name" value="5'-Nucleotdase_C"/>
</dbReference>
<dbReference type="InterPro" id="IPR006179">
    <property type="entry name" value="5_nucleotidase/apyrase"/>
</dbReference>
<dbReference type="AlphaFoldDB" id="A0A918ZQJ4"/>
<dbReference type="GO" id="GO:0030288">
    <property type="term" value="C:outer membrane-bounded periplasmic space"/>
    <property type="evidence" value="ECO:0007669"/>
    <property type="project" value="TreeGrafter"/>
</dbReference>
<dbReference type="GO" id="GO:0046872">
    <property type="term" value="F:metal ion binding"/>
    <property type="evidence" value="ECO:0007669"/>
    <property type="project" value="UniProtKB-KW"/>
</dbReference>
<accession>A0A918ZQJ4</accession>
<evidence type="ECO:0000259" key="13">
    <source>
        <dbReference type="Pfam" id="PF02872"/>
    </source>
</evidence>
<dbReference type="InterPro" id="IPR006146">
    <property type="entry name" value="5'-Nucleotdase_CS"/>
</dbReference>
<feature type="signal peptide" evidence="11">
    <location>
        <begin position="1"/>
        <end position="35"/>
    </location>
</feature>
<dbReference type="PROSITE" id="PS51318">
    <property type="entry name" value="TAT"/>
    <property type="match status" value="1"/>
</dbReference>
<dbReference type="InterPro" id="IPR041827">
    <property type="entry name" value="CpdB_N"/>
</dbReference>
<dbReference type="GO" id="GO:0008663">
    <property type="term" value="F:2',3'-cyclic-nucleotide 2'-phosphodiesterase activity"/>
    <property type="evidence" value="ECO:0007669"/>
    <property type="project" value="UniProtKB-EC"/>
</dbReference>
<dbReference type="CDD" id="cd07410">
    <property type="entry name" value="MPP_CpdB_N"/>
    <property type="match status" value="1"/>
</dbReference>
<protein>
    <submittedName>
        <fullName evidence="14">Multifunctional 2',3'-cyclic-nucleotide 2'-phosphodiesterase/5'-nucleotidase/3'-nucleotidase</fullName>
    </submittedName>
</protein>
<dbReference type="SUPFAM" id="SSF56300">
    <property type="entry name" value="Metallo-dependent phosphatases"/>
    <property type="match status" value="1"/>
</dbReference>
<evidence type="ECO:0000313" key="14">
    <source>
        <dbReference type="EMBL" id="GHE64741.1"/>
    </source>
</evidence>
<sequence length="611" mass="66457">MPVSPMNRREFVKKSAVTSAAVAVAGTAGAPAAQAAEASQAAGRKPEKAPKTWSFSILGTTDLHSHVFDWDYYTDAAYKDAKGNSVGVARVATLVRQQREAKGEDRVLLVDAGDIIQGTSLAYYYARVDPITGKDGRKGPVHPMAVAMNQMRYDAAALGNHEFNYGIDVLRKFESQCDFPLLGANALDAKTLRPAFRPYTVKRIRVPGAPDIKVGILGLTNPGIALWDKDNVSGRMAFTGLVEQAKKYVPRLRALGCDVVFLTDHSGLDGSSSYGDELPYVENASNLVAEQVPGIDAILVGHTHVEVPSYTVKNAETGEDVLLSEPYCWGYRLSVFDFELELHHGQWKVTGKTAQTLNPDTVEEDPEITRLLRADHELVVKYVNTPVGTCTQDLSAAESCWKDVPIMDFIHEVQMKQVATGLSASDAALPLISVAAPFSRTADIPAGDVTIRDIAGLYIYDNTLYGKKLTGAQLKEYLEYAAKYYHQVPAGTKVDTATLTNADNFWDYMYDTAAGVDYEIDIAQPEGSRIKNLTYQGAPVADDQLFVVAVNNYRANGGSGYPHIASAPIAYSSTDEIRQLMIDYVTSKGTLDPADFASPNWKLTQAGTPVF</sequence>
<dbReference type="InterPro" id="IPR006311">
    <property type="entry name" value="TAT_signal"/>
</dbReference>
<evidence type="ECO:0000256" key="10">
    <source>
        <dbReference type="ARBA" id="ARBA00023268"/>
    </source>
</evidence>
<proteinExistence type="inferred from homology"/>
<feature type="domain" description="Calcineurin-like phosphoesterase" evidence="12">
    <location>
        <begin position="56"/>
        <end position="305"/>
    </location>
</feature>
<dbReference type="GO" id="GO:0008254">
    <property type="term" value="F:3'-nucleotidase activity"/>
    <property type="evidence" value="ECO:0007669"/>
    <property type="project" value="UniProtKB-EC"/>
</dbReference>
<dbReference type="PANTHER" id="PTHR11575">
    <property type="entry name" value="5'-NUCLEOTIDASE-RELATED"/>
    <property type="match status" value="1"/>
</dbReference>
<evidence type="ECO:0000256" key="2">
    <source>
        <dbReference type="ARBA" id="ARBA00001730"/>
    </source>
</evidence>
<reference evidence="14" key="1">
    <citation type="journal article" date="2014" name="Int. J. Syst. Evol. Microbiol.">
        <title>Complete genome sequence of Corynebacterium casei LMG S-19264T (=DSM 44701T), isolated from a smear-ripened cheese.</title>
        <authorList>
            <consortium name="US DOE Joint Genome Institute (JGI-PGF)"/>
            <person name="Walter F."/>
            <person name="Albersmeier A."/>
            <person name="Kalinowski J."/>
            <person name="Ruckert C."/>
        </authorList>
    </citation>
    <scope>NUCLEOTIDE SEQUENCE</scope>
    <source>
        <strain evidence="14">JCM 3302</strain>
    </source>
</reference>
<evidence type="ECO:0000256" key="1">
    <source>
        <dbReference type="ARBA" id="ARBA00000527"/>
    </source>
</evidence>
<evidence type="ECO:0000256" key="3">
    <source>
        <dbReference type="ARBA" id="ARBA00001968"/>
    </source>
</evidence>
<keyword evidence="8 11" id="KW-0547">Nucleotide-binding</keyword>
<keyword evidence="7 11" id="KW-0732">Signal</keyword>
<dbReference type="InterPro" id="IPR004843">
    <property type="entry name" value="Calcineurin-like_PHP"/>
</dbReference>
<evidence type="ECO:0000256" key="9">
    <source>
        <dbReference type="ARBA" id="ARBA00022801"/>
    </source>
</evidence>
<comment type="catalytic activity">
    <reaction evidence="1">
        <text>a ribonucleoside 3'-phosphate + H2O = a ribonucleoside + phosphate</text>
        <dbReference type="Rhea" id="RHEA:10144"/>
        <dbReference type="ChEBI" id="CHEBI:13197"/>
        <dbReference type="ChEBI" id="CHEBI:15377"/>
        <dbReference type="ChEBI" id="CHEBI:18254"/>
        <dbReference type="ChEBI" id="CHEBI:43474"/>
        <dbReference type="EC" id="3.1.3.6"/>
    </reaction>
</comment>
<dbReference type="Pfam" id="PF00149">
    <property type="entry name" value="Metallophos"/>
    <property type="match status" value="1"/>
</dbReference>
<gene>
    <name evidence="14" type="ORF">GCM10014715_17790</name>
</gene>
<dbReference type="Gene3D" id="3.60.21.10">
    <property type="match status" value="1"/>
</dbReference>
<dbReference type="PROSITE" id="PS00786">
    <property type="entry name" value="5_NUCLEOTIDASE_2"/>
    <property type="match status" value="1"/>
</dbReference>
<evidence type="ECO:0000256" key="6">
    <source>
        <dbReference type="ARBA" id="ARBA00022723"/>
    </source>
</evidence>
<dbReference type="SUPFAM" id="SSF55816">
    <property type="entry name" value="5'-nucleotidase (syn. UDP-sugar hydrolase), C-terminal domain"/>
    <property type="match status" value="1"/>
</dbReference>
<feature type="domain" description="5'-Nucleotidase C-terminal" evidence="13">
    <location>
        <begin position="387"/>
        <end position="564"/>
    </location>
</feature>
<keyword evidence="10" id="KW-0511">Multifunctional enzyme</keyword>
<reference evidence="14" key="2">
    <citation type="submission" date="2020-09" db="EMBL/GenBank/DDBJ databases">
        <authorList>
            <person name="Sun Q."/>
            <person name="Ohkuma M."/>
        </authorList>
    </citation>
    <scope>NUCLEOTIDE SEQUENCE</scope>
    <source>
        <strain evidence="14">JCM 3302</strain>
    </source>
</reference>
<evidence type="ECO:0000256" key="4">
    <source>
        <dbReference type="ARBA" id="ARBA00004196"/>
    </source>
</evidence>
<comment type="catalytic activity">
    <reaction evidence="2">
        <text>a nucleoside 2',3'-cyclic phosphate + H2O = a nucleoside 3'-phosphate + H(+)</text>
        <dbReference type="Rhea" id="RHEA:19621"/>
        <dbReference type="ChEBI" id="CHEBI:15377"/>
        <dbReference type="ChEBI" id="CHEBI:15378"/>
        <dbReference type="ChEBI" id="CHEBI:66949"/>
        <dbReference type="ChEBI" id="CHEBI:66954"/>
        <dbReference type="EC" id="3.1.4.16"/>
    </reaction>
</comment>
<dbReference type="PRINTS" id="PR01607">
    <property type="entry name" value="APYRASEFAMLY"/>
</dbReference>
<dbReference type="Gene3D" id="3.90.780.10">
    <property type="entry name" value="5'-Nucleotidase, C-terminal domain"/>
    <property type="match status" value="1"/>
</dbReference>
<comment type="caution">
    <text evidence="14">The sequence shown here is derived from an EMBL/GenBank/DDBJ whole genome shotgun (WGS) entry which is preliminary data.</text>
</comment>
<keyword evidence="9 11" id="KW-0378">Hydrolase</keyword>
<evidence type="ECO:0000256" key="11">
    <source>
        <dbReference type="RuleBase" id="RU362119"/>
    </source>
</evidence>
<feature type="chain" id="PRO_5038165896" evidence="11">
    <location>
        <begin position="36"/>
        <end position="611"/>
    </location>
</feature>
<comment type="similarity">
    <text evidence="5 11">Belongs to the 5'-nucleotidase family.</text>
</comment>
<dbReference type="InterPro" id="IPR036907">
    <property type="entry name" value="5'-Nucleotdase_C_sf"/>
</dbReference>
<evidence type="ECO:0000256" key="7">
    <source>
        <dbReference type="ARBA" id="ARBA00022729"/>
    </source>
</evidence>
<dbReference type="EMBL" id="BNBC01000006">
    <property type="protein sequence ID" value="GHE64741.1"/>
    <property type="molecule type" value="Genomic_DNA"/>
</dbReference>
<dbReference type="InterPro" id="IPR029052">
    <property type="entry name" value="Metallo-depent_PP-like"/>
</dbReference>
<comment type="cofactor">
    <cofactor evidence="3">
        <name>a divalent metal cation</name>
        <dbReference type="ChEBI" id="CHEBI:60240"/>
    </cofactor>
</comment>
<dbReference type="GO" id="GO:0000166">
    <property type="term" value="F:nucleotide binding"/>
    <property type="evidence" value="ECO:0007669"/>
    <property type="project" value="UniProtKB-KW"/>
</dbReference>
<comment type="subcellular location">
    <subcellularLocation>
        <location evidence="4">Cell envelope</location>
    </subcellularLocation>
</comment>
<keyword evidence="15" id="KW-1185">Reference proteome</keyword>
<evidence type="ECO:0000313" key="15">
    <source>
        <dbReference type="Proteomes" id="UP000641386"/>
    </source>
</evidence>
<organism evidence="14 15">
    <name type="scientific">Streptomyces spiralis</name>
    <dbReference type="NCBI Taxonomy" id="66376"/>
    <lineage>
        <taxon>Bacteria</taxon>
        <taxon>Bacillati</taxon>
        <taxon>Actinomycetota</taxon>
        <taxon>Actinomycetes</taxon>
        <taxon>Kitasatosporales</taxon>
        <taxon>Streptomycetaceae</taxon>
        <taxon>Streptomyces</taxon>
    </lineage>
</organism>
<dbReference type="Pfam" id="PF02872">
    <property type="entry name" value="5_nucleotid_C"/>
    <property type="match status" value="1"/>
</dbReference>
<dbReference type="Proteomes" id="UP000641386">
    <property type="component" value="Unassembled WGS sequence"/>
</dbReference>